<evidence type="ECO:0000313" key="1">
    <source>
        <dbReference type="EMBL" id="KAK9086789.1"/>
    </source>
</evidence>
<organism evidence="1 2">
    <name type="scientific">Stephania yunnanensis</name>
    <dbReference type="NCBI Taxonomy" id="152371"/>
    <lineage>
        <taxon>Eukaryota</taxon>
        <taxon>Viridiplantae</taxon>
        <taxon>Streptophyta</taxon>
        <taxon>Embryophyta</taxon>
        <taxon>Tracheophyta</taxon>
        <taxon>Spermatophyta</taxon>
        <taxon>Magnoliopsida</taxon>
        <taxon>Ranunculales</taxon>
        <taxon>Menispermaceae</taxon>
        <taxon>Menispermoideae</taxon>
        <taxon>Cissampelideae</taxon>
        <taxon>Stephania</taxon>
    </lineage>
</organism>
<sequence length="121" mass="13241">MNLRQMRTMNKMMSSHRHQTVVLLFTIPSFRIWMGHALLAPEFVWCLSSIGETIRRGTGIRPRRWCCRRGRWGSRDRSVYGGGEGGGLVFFGALTVVLSKGAFGGGGGIIEGSLALAEALA</sequence>
<protein>
    <submittedName>
        <fullName evidence="1">Uncharacterized protein</fullName>
    </submittedName>
</protein>
<dbReference type="Proteomes" id="UP001420932">
    <property type="component" value="Unassembled WGS sequence"/>
</dbReference>
<proteinExistence type="predicted"/>
<reference evidence="1 2" key="1">
    <citation type="submission" date="2024-01" db="EMBL/GenBank/DDBJ databases">
        <title>Genome assemblies of Stephania.</title>
        <authorList>
            <person name="Yang L."/>
        </authorList>
    </citation>
    <scope>NUCLEOTIDE SEQUENCE [LARGE SCALE GENOMIC DNA]</scope>
    <source>
        <strain evidence="1">YNDBR</strain>
        <tissue evidence="1">Leaf</tissue>
    </source>
</reference>
<gene>
    <name evidence="1" type="ORF">Syun_029183</name>
</gene>
<name>A0AAP0HH34_9MAGN</name>
<comment type="caution">
    <text evidence="1">The sequence shown here is derived from an EMBL/GenBank/DDBJ whole genome shotgun (WGS) entry which is preliminary data.</text>
</comment>
<dbReference type="AlphaFoldDB" id="A0AAP0HH34"/>
<dbReference type="EMBL" id="JBBNAF010000013">
    <property type="protein sequence ID" value="KAK9086789.1"/>
    <property type="molecule type" value="Genomic_DNA"/>
</dbReference>
<evidence type="ECO:0000313" key="2">
    <source>
        <dbReference type="Proteomes" id="UP001420932"/>
    </source>
</evidence>
<keyword evidence="2" id="KW-1185">Reference proteome</keyword>
<accession>A0AAP0HH34</accession>